<dbReference type="PANTHER" id="PTHR48098:SF6">
    <property type="entry name" value="FERRI-BACILLIBACTIN ESTERASE BESA"/>
    <property type="match status" value="1"/>
</dbReference>
<dbReference type="InterPro" id="IPR029058">
    <property type="entry name" value="AB_hydrolase_fold"/>
</dbReference>
<name>A0A8J3ANG0_9BACI</name>
<dbReference type="OrthoDB" id="9784036at2"/>
<dbReference type="AlphaFoldDB" id="A0A8J3ANG0"/>
<gene>
    <name evidence="1" type="ORF">GCM10007380_20080</name>
</gene>
<dbReference type="SUPFAM" id="SSF53474">
    <property type="entry name" value="alpha/beta-Hydrolases"/>
    <property type="match status" value="1"/>
</dbReference>
<reference evidence="2" key="1">
    <citation type="journal article" date="2019" name="Int. J. Syst. Evol. Microbiol.">
        <title>The Global Catalogue of Microorganisms (GCM) 10K type strain sequencing project: providing services to taxonomists for standard genome sequencing and annotation.</title>
        <authorList>
            <consortium name="The Broad Institute Genomics Platform"/>
            <consortium name="The Broad Institute Genome Sequencing Center for Infectious Disease"/>
            <person name="Wu L."/>
            <person name="Ma J."/>
        </authorList>
    </citation>
    <scope>NUCLEOTIDE SEQUENCE [LARGE SCALE GENOMIC DNA]</scope>
    <source>
        <strain evidence="2">CGMCC 1.14993</strain>
    </source>
</reference>
<dbReference type="InterPro" id="IPR050583">
    <property type="entry name" value="Mycobacterial_A85_antigen"/>
</dbReference>
<dbReference type="RefSeq" id="WP_087998376.1">
    <property type="nucleotide sequence ID" value="NZ_BMHB01000001.1"/>
</dbReference>
<evidence type="ECO:0000313" key="1">
    <source>
        <dbReference type="EMBL" id="GGI13871.1"/>
    </source>
</evidence>
<organism evidence="1 2">
    <name type="scientific">Gottfriedia solisilvae</name>
    <dbReference type="NCBI Taxonomy" id="1516104"/>
    <lineage>
        <taxon>Bacteria</taxon>
        <taxon>Bacillati</taxon>
        <taxon>Bacillota</taxon>
        <taxon>Bacilli</taxon>
        <taxon>Bacillales</taxon>
        <taxon>Bacillaceae</taxon>
        <taxon>Gottfriedia</taxon>
    </lineage>
</organism>
<dbReference type="EMBL" id="BMHB01000001">
    <property type="protein sequence ID" value="GGI13871.1"/>
    <property type="molecule type" value="Genomic_DNA"/>
</dbReference>
<dbReference type="Proteomes" id="UP000626244">
    <property type="component" value="Unassembled WGS sequence"/>
</dbReference>
<sequence>MNQLDIFELYSPELDRTKTIRVFLPLDYDTDKIKTYDVIYMHDAQNLFDPKTSSYGHHWKVPETLNALQISNQIKGYIVVGIDCNLEEQSRKRLDEYSPWVNSNLSQFFGEETSAGGEGFQYVEFLVKTVKPYIDEHYRTNTNKENTIIAGSSMGAVISLVAGFLYPNIFTKIGAFSTAAWFAKEELFQFLKDHFEQTSSKIYLDIGTNEGNNDDTSGTNVYVSDSIELHDLFLSLGQLKDDMNFVIEENAKHNEIAWANRFPSFILWMAK</sequence>
<accession>A0A8J3ANG0</accession>
<evidence type="ECO:0000313" key="2">
    <source>
        <dbReference type="Proteomes" id="UP000626244"/>
    </source>
</evidence>
<keyword evidence="2" id="KW-1185">Reference proteome</keyword>
<protein>
    <recommendedName>
        <fullName evidence="3">Esterase</fullName>
    </recommendedName>
</protein>
<dbReference type="InterPro" id="IPR000801">
    <property type="entry name" value="Esterase-like"/>
</dbReference>
<proteinExistence type="predicted"/>
<comment type="caution">
    <text evidence="1">The sequence shown here is derived from an EMBL/GenBank/DDBJ whole genome shotgun (WGS) entry which is preliminary data.</text>
</comment>
<dbReference type="Gene3D" id="3.40.50.1820">
    <property type="entry name" value="alpha/beta hydrolase"/>
    <property type="match status" value="1"/>
</dbReference>
<dbReference type="Pfam" id="PF00756">
    <property type="entry name" value="Esterase"/>
    <property type="match status" value="1"/>
</dbReference>
<dbReference type="PANTHER" id="PTHR48098">
    <property type="entry name" value="ENTEROCHELIN ESTERASE-RELATED"/>
    <property type="match status" value="1"/>
</dbReference>
<evidence type="ECO:0008006" key="3">
    <source>
        <dbReference type="Google" id="ProtNLM"/>
    </source>
</evidence>